<comment type="caution">
    <text evidence="3">The sequence shown here is derived from an EMBL/GenBank/DDBJ whole genome shotgun (WGS) entry which is preliminary data.</text>
</comment>
<keyword evidence="2" id="KW-0812">Transmembrane</keyword>
<keyword evidence="2" id="KW-0472">Membrane</keyword>
<feature type="transmembrane region" description="Helical" evidence="2">
    <location>
        <begin position="134"/>
        <end position="154"/>
    </location>
</feature>
<dbReference type="Proteomes" id="UP000235739">
    <property type="component" value="Unassembled WGS sequence"/>
</dbReference>
<dbReference type="EMBL" id="PNQX01000001">
    <property type="protein sequence ID" value="PMQ20918.1"/>
    <property type="molecule type" value="Genomic_DNA"/>
</dbReference>
<reference evidence="3 4" key="1">
    <citation type="journal article" date="2017" name="Elife">
        <title>Extensive horizontal gene transfer in cheese-associated bacteria.</title>
        <authorList>
            <person name="Bonham K.S."/>
            <person name="Wolfe B.E."/>
            <person name="Dutton R.J."/>
        </authorList>
    </citation>
    <scope>NUCLEOTIDE SEQUENCE [LARGE SCALE GENOMIC DNA]</scope>
    <source>
        <strain evidence="3 4">JB182</strain>
    </source>
</reference>
<dbReference type="AlphaFoldDB" id="A0A2N7S443"/>
<evidence type="ECO:0000256" key="2">
    <source>
        <dbReference type="SAM" id="Phobius"/>
    </source>
</evidence>
<feature type="compositionally biased region" description="Basic and acidic residues" evidence="1">
    <location>
        <begin position="1"/>
        <end position="10"/>
    </location>
</feature>
<feature type="region of interest" description="Disordered" evidence="1">
    <location>
        <begin position="1"/>
        <end position="67"/>
    </location>
</feature>
<dbReference type="InterPro" id="IPR021403">
    <property type="entry name" value="DUF3043"/>
</dbReference>
<evidence type="ECO:0000313" key="4">
    <source>
        <dbReference type="Proteomes" id="UP000235739"/>
    </source>
</evidence>
<keyword evidence="2" id="KW-1133">Transmembrane helix</keyword>
<dbReference type="Pfam" id="PF11241">
    <property type="entry name" value="DUF3043"/>
    <property type="match status" value="1"/>
</dbReference>
<feature type="compositionally biased region" description="Basic and acidic residues" evidence="1">
    <location>
        <begin position="50"/>
        <end position="67"/>
    </location>
</feature>
<protein>
    <submittedName>
        <fullName evidence="3">DUF3043 domain-containing protein</fullName>
    </submittedName>
</protein>
<evidence type="ECO:0000313" key="3">
    <source>
        <dbReference type="EMBL" id="PMQ20918.1"/>
    </source>
</evidence>
<feature type="transmembrane region" description="Helical" evidence="2">
    <location>
        <begin position="102"/>
        <end position="122"/>
    </location>
</feature>
<dbReference type="RefSeq" id="WP_102597627.1">
    <property type="nucleotide sequence ID" value="NZ_JABUYH010000001.1"/>
</dbReference>
<sequence>MFGRKKDESKSPVNVEPVQQAPETTDGRKSGPTPKRSAQQANRQRPLVPTDRKAAKEAERQQRIEAQNRLRIANETGDERYLMPRDKGEQKRYTRNFIDSRWMFGEFMMFIILAFLVISLTFQRNLEIQMFVQVALWVVIALIIIEAIVTTIILKKRLVAKFGHMEKGVRMYAAMRGMQFRKLRLPKPQVKRGANID</sequence>
<name>A0A2N7S443_9MICC</name>
<gene>
    <name evidence="3" type="ORF">CIK84_04860</name>
</gene>
<organism evidence="3 4">
    <name type="scientific">Glutamicibacter arilaitensis</name>
    <dbReference type="NCBI Taxonomy" id="256701"/>
    <lineage>
        <taxon>Bacteria</taxon>
        <taxon>Bacillati</taxon>
        <taxon>Actinomycetota</taxon>
        <taxon>Actinomycetes</taxon>
        <taxon>Micrococcales</taxon>
        <taxon>Micrococcaceae</taxon>
        <taxon>Glutamicibacter</taxon>
    </lineage>
</organism>
<accession>A0A2N7S443</accession>
<proteinExistence type="predicted"/>
<evidence type="ECO:0000256" key="1">
    <source>
        <dbReference type="SAM" id="MobiDB-lite"/>
    </source>
</evidence>